<sequence>MKEIEREKIAQQRYDLIAPIVKHPAENMGRGERYAILRSIAEGRYPNLLPEGKKVGLRTLERYLQLYEQGGYEALKPNMRGRSRKIPSEYLEAAAELKRENMQRSINTIITLLEQAGKVPNGVLKPSTVYDFFSQERLTRPFLLPTKNGQYTKFGAQFRGEILQGDVHHTMKLPDPSRPGQERQVYLFAWLDDYSRLVFGQFYIHIYLGKSTIQTFVKRKYRQHFQQDNESRKHQTKRW</sequence>
<evidence type="ECO:0000313" key="1">
    <source>
        <dbReference type="EMBL" id="MCR6547027.1"/>
    </source>
</evidence>
<dbReference type="EMBL" id="JANPWE010000017">
    <property type="protein sequence ID" value="MCR6547027.1"/>
    <property type="molecule type" value="Genomic_DNA"/>
</dbReference>
<organism evidence="1 2">
    <name type="scientific">Dehalobacterium formicoaceticum</name>
    <dbReference type="NCBI Taxonomy" id="51515"/>
    <lineage>
        <taxon>Bacteria</taxon>
        <taxon>Bacillati</taxon>
        <taxon>Bacillota</taxon>
        <taxon>Clostridia</taxon>
        <taxon>Eubacteriales</taxon>
        <taxon>Peptococcaceae</taxon>
        <taxon>Dehalobacterium</taxon>
    </lineage>
</organism>
<evidence type="ECO:0000313" key="2">
    <source>
        <dbReference type="Proteomes" id="UP001524944"/>
    </source>
</evidence>
<name>A0ABT1Y815_9FIRM</name>
<dbReference type="InterPro" id="IPR009057">
    <property type="entry name" value="Homeodomain-like_sf"/>
</dbReference>
<accession>A0ABT1Y815</accession>
<dbReference type="Proteomes" id="UP001524944">
    <property type="component" value="Unassembled WGS sequence"/>
</dbReference>
<proteinExistence type="predicted"/>
<dbReference type="SUPFAM" id="SSF46689">
    <property type="entry name" value="Homeodomain-like"/>
    <property type="match status" value="1"/>
</dbReference>
<comment type="caution">
    <text evidence="1">The sequence shown here is derived from an EMBL/GenBank/DDBJ whole genome shotgun (WGS) entry which is preliminary data.</text>
</comment>
<evidence type="ECO:0008006" key="3">
    <source>
        <dbReference type="Google" id="ProtNLM"/>
    </source>
</evidence>
<dbReference type="RefSeq" id="WP_257914188.1">
    <property type="nucleotide sequence ID" value="NZ_JANPWE010000017.1"/>
</dbReference>
<reference evidence="1 2" key="1">
    <citation type="submission" date="2022-08" db="EMBL/GenBank/DDBJ databases">
        <title>Proteogenomics of the novel Dehalobacterium formicoaceticum strain EZ94 highlights a key role of methyltransferases during anaerobic dichloromethane degradation.</title>
        <authorList>
            <person name="Wasmund K."/>
        </authorList>
    </citation>
    <scope>NUCLEOTIDE SEQUENCE [LARGE SCALE GENOMIC DNA]</scope>
    <source>
        <strain evidence="1 2">EZ94</strain>
    </source>
</reference>
<keyword evidence="2" id="KW-1185">Reference proteome</keyword>
<gene>
    <name evidence="1" type="ORF">NVS47_16175</name>
</gene>
<protein>
    <recommendedName>
        <fullName evidence="3">Transposase</fullName>
    </recommendedName>
</protein>